<dbReference type="GO" id="GO:0003677">
    <property type="term" value="F:DNA binding"/>
    <property type="evidence" value="ECO:0007669"/>
    <property type="project" value="UniProtKB-KW"/>
</dbReference>
<keyword evidence="2" id="KW-0238">DNA-binding</keyword>
<accession>A0A9W6J8J2</accession>
<gene>
    <name evidence="7" type="ORF">GCM10017643_28380</name>
</gene>
<evidence type="ECO:0000256" key="2">
    <source>
        <dbReference type="ARBA" id="ARBA00023125"/>
    </source>
</evidence>
<dbReference type="Pfam" id="PF01614">
    <property type="entry name" value="IclR_C"/>
    <property type="match status" value="1"/>
</dbReference>
<dbReference type="InterPro" id="IPR050707">
    <property type="entry name" value="HTH_MetabolicPath_Reg"/>
</dbReference>
<evidence type="ECO:0000256" key="3">
    <source>
        <dbReference type="ARBA" id="ARBA00023163"/>
    </source>
</evidence>
<dbReference type="Pfam" id="PF09339">
    <property type="entry name" value="HTH_IclR"/>
    <property type="match status" value="1"/>
</dbReference>
<organism evidence="7 8">
    <name type="scientific">Ancylobacter dichloromethanicus</name>
    <dbReference type="NCBI Taxonomy" id="518825"/>
    <lineage>
        <taxon>Bacteria</taxon>
        <taxon>Pseudomonadati</taxon>
        <taxon>Pseudomonadota</taxon>
        <taxon>Alphaproteobacteria</taxon>
        <taxon>Hyphomicrobiales</taxon>
        <taxon>Xanthobacteraceae</taxon>
        <taxon>Ancylobacter</taxon>
    </lineage>
</organism>
<dbReference type="PROSITE" id="PS51077">
    <property type="entry name" value="HTH_ICLR"/>
    <property type="match status" value="1"/>
</dbReference>
<keyword evidence="3" id="KW-0804">Transcription</keyword>
<feature type="domain" description="HTH iclR-type" evidence="5">
    <location>
        <begin position="32"/>
        <end position="94"/>
    </location>
</feature>
<dbReference type="GO" id="GO:0003700">
    <property type="term" value="F:DNA-binding transcription factor activity"/>
    <property type="evidence" value="ECO:0007669"/>
    <property type="project" value="TreeGrafter"/>
</dbReference>
<dbReference type="SUPFAM" id="SSF46785">
    <property type="entry name" value="Winged helix' DNA-binding domain"/>
    <property type="match status" value="1"/>
</dbReference>
<evidence type="ECO:0000259" key="6">
    <source>
        <dbReference type="PROSITE" id="PS51078"/>
    </source>
</evidence>
<dbReference type="Gene3D" id="1.10.10.10">
    <property type="entry name" value="Winged helix-like DNA-binding domain superfamily/Winged helix DNA-binding domain"/>
    <property type="match status" value="1"/>
</dbReference>
<evidence type="ECO:0000259" key="5">
    <source>
        <dbReference type="PROSITE" id="PS51077"/>
    </source>
</evidence>
<name>A0A9W6J8J2_9HYPH</name>
<dbReference type="Gene3D" id="3.30.450.40">
    <property type="match status" value="1"/>
</dbReference>
<evidence type="ECO:0000256" key="4">
    <source>
        <dbReference type="SAM" id="MobiDB-lite"/>
    </source>
</evidence>
<feature type="compositionally biased region" description="Basic and acidic residues" evidence="4">
    <location>
        <begin position="20"/>
        <end position="31"/>
    </location>
</feature>
<dbReference type="InterPro" id="IPR029016">
    <property type="entry name" value="GAF-like_dom_sf"/>
</dbReference>
<dbReference type="InterPro" id="IPR005471">
    <property type="entry name" value="Tscrpt_reg_IclR_N"/>
</dbReference>
<dbReference type="InterPro" id="IPR036388">
    <property type="entry name" value="WH-like_DNA-bd_sf"/>
</dbReference>
<dbReference type="SUPFAM" id="SSF55781">
    <property type="entry name" value="GAF domain-like"/>
    <property type="match status" value="1"/>
</dbReference>
<dbReference type="Proteomes" id="UP001143370">
    <property type="component" value="Unassembled WGS sequence"/>
</dbReference>
<sequence>MSDREPVRQDGLAVSGGKGAGRDVGKDAGKRSRGLDRAFEILEFLRRRRQPLRPNEIAAEMGGPRSSVYELVNLLLRHGMLEYSGGDGRVFLGRRLYFLGTAYSARFDLMRESAALLQRLAEETRETAQMCMLDGNKYTVAMMREGLRPFRISSDVGETVPIPWTASGRLLVGHMSDEEILAFIPPEDFVLPNGRLLEPAQFIAEARRAGQDGFFTFNSTVENFTYCFAVPVYQADSACIATLCLVTPREDGLRHRDAYLGRLLAAAGELSEQLGYSPGGAAPARQGAAPGGARP</sequence>
<keyword evidence="8" id="KW-1185">Reference proteome</keyword>
<comment type="caution">
    <text evidence="7">The sequence shown here is derived from an EMBL/GenBank/DDBJ whole genome shotgun (WGS) entry which is preliminary data.</text>
</comment>
<keyword evidence="1" id="KW-0805">Transcription regulation</keyword>
<dbReference type="GO" id="GO:0045892">
    <property type="term" value="P:negative regulation of DNA-templated transcription"/>
    <property type="evidence" value="ECO:0007669"/>
    <property type="project" value="TreeGrafter"/>
</dbReference>
<dbReference type="InterPro" id="IPR036390">
    <property type="entry name" value="WH_DNA-bd_sf"/>
</dbReference>
<feature type="region of interest" description="Disordered" evidence="4">
    <location>
        <begin position="1"/>
        <end position="31"/>
    </location>
</feature>
<evidence type="ECO:0000256" key="1">
    <source>
        <dbReference type="ARBA" id="ARBA00023015"/>
    </source>
</evidence>
<dbReference type="RefSeq" id="WP_213371370.1">
    <property type="nucleotide sequence ID" value="NZ_BSFJ01000018.1"/>
</dbReference>
<reference evidence="7" key="2">
    <citation type="submission" date="2023-01" db="EMBL/GenBank/DDBJ databases">
        <authorList>
            <person name="Sun Q."/>
            <person name="Evtushenko L."/>
        </authorList>
    </citation>
    <scope>NUCLEOTIDE SEQUENCE</scope>
    <source>
        <strain evidence="7">VKM B-2484</strain>
    </source>
</reference>
<dbReference type="InterPro" id="IPR014757">
    <property type="entry name" value="Tscrpt_reg_IclR_C"/>
</dbReference>
<reference evidence="7" key="1">
    <citation type="journal article" date="2014" name="Int. J. Syst. Evol. Microbiol.">
        <title>Complete genome sequence of Corynebacterium casei LMG S-19264T (=DSM 44701T), isolated from a smear-ripened cheese.</title>
        <authorList>
            <consortium name="US DOE Joint Genome Institute (JGI-PGF)"/>
            <person name="Walter F."/>
            <person name="Albersmeier A."/>
            <person name="Kalinowski J."/>
            <person name="Ruckert C."/>
        </authorList>
    </citation>
    <scope>NUCLEOTIDE SEQUENCE</scope>
    <source>
        <strain evidence="7">VKM B-2484</strain>
    </source>
</reference>
<feature type="domain" description="IclR-ED" evidence="6">
    <location>
        <begin position="95"/>
        <end position="276"/>
    </location>
</feature>
<proteinExistence type="predicted"/>
<evidence type="ECO:0000313" key="7">
    <source>
        <dbReference type="EMBL" id="GLK72722.1"/>
    </source>
</evidence>
<protein>
    <submittedName>
        <fullName evidence="7">Transcriptional regulator</fullName>
    </submittedName>
</protein>
<dbReference type="SMART" id="SM00346">
    <property type="entry name" value="HTH_ICLR"/>
    <property type="match status" value="1"/>
</dbReference>
<dbReference type="EMBL" id="BSFJ01000018">
    <property type="protein sequence ID" value="GLK72722.1"/>
    <property type="molecule type" value="Genomic_DNA"/>
</dbReference>
<dbReference type="PROSITE" id="PS51078">
    <property type="entry name" value="ICLR_ED"/>
    <property type="match status" value="1"/>
</dbReference>
<dbReference type="PANTHER" id="PTHR30136:SF35">
    <property type="entry name" value="HTH-TYPE TRANSCRIPTIONAL REGULATOR RV1719"/>
    <property type="match status" value="1"/>
</dbReference>
<evidence type="ECO:0000313" key="8">
    <source>
        <dbReference type="Proteomes" id="UP001143370"/>
    </source>
</evidence>
<dbReference type="PANTHER" id="PTHR30136">
    <property type="entry name" value="HELIX-TURN-HELIX TRANSCRIPTIONAL REGULATOR, ICLR FAMILY"/>
    <property type="match status" value="1"/>
</dbReference>
<dbReference type="AlphaFoldDB" id="A0A9W6J8J2"/>